<evidence type="ECO:0000259" key="4">
    <source>
        <dbReference type="Pfam" id="PF25344"/>
    </source>
</evidence>
<dbReference type="PROSITE" id="PS51450">
    <property type="entry name" value="LRR"/>
    <property type="match status" value="1"/>
</dbReference>
<dbReference type="OrthoDB" id="17912at2759"/>
<accession>A0A553PLA8</accession>
<dbReference type="SUPFAM" id="SSF52058">
    <property type="entry name" value="L domain-like"/>
    <property type="match status" value="1"/>
</dbReference>
<dbReference type="Gene3D" id="3.80.10.10">
    <property type="entry name" value="Ribonuclease Inhibitor"/>
    <property type="match status" value="1"/>
</dbReference>
<sequence>MRISADVLVSNRALCTHNIKGKVKPVRSSISIGKKSVTGSAKESEIFILVCTAQNRGGTKYEVRKNVQGVFTKFAHEGKATIRLIEPQLDICIQKADVVPLKAFLNVLGKVMAGRDVSQLSLSAMNPASAAQVTKPVTVLNIKDKRDYPMTSNFPSSLEILKAPDLNLNKIDSRIFKLKHLTTLDLASNSIKEIPPQIRDLKLRSIILSENRLTELPVAMFTFGSNLVGSLVNLSLAKNGIKRLPEQICYCSQLHSLNMNDNQLTRLPIRLGTVQSLQVLKAANNQLKYLPGTMLYKQLDSLDIAGNSFETFNRLPQILVLRKRGDSLIDHCLRTIDRSEIDIENEILPKTLIDTWRSRVKCACGKWCFIRRLAVHVCLRVSKIAQTISVPNDVISFELILCSQDCITKFTSNLFSL</sequence>
<dbReference type="Pfam" id="PF13855">
    <property type="entry name" value="LRR_8"/>
    <property type="match status" value="1"/>
</dbReference>
<protein>
    <recommendedName>
        <fullName evidence="4">PIF1/LRR1 pleckstrin homology domain-containing protein</fullName>
    </recommendedName>
</protein>
<evidence type="ECO:0000256" key="1">
    <source>
        <dbReference type="ARBA" id="ARBA00022614"/>
    </source>
</evidence>
<evidence type="ECO:0000256" key="2">
    <source>
        <dbReference type="ARBA" id="ARBA00022737"/>
    </source>
</evidence>
<name>A0A553PLA8_TIGCA</name>
<keyword evidence="3" id="KW-0539">Nucleus</keyword>
<evidence type="ECO:0000313" key="5">
    <source>
        <dbReference type="EMBL" id="TRY78467.1"/>
    </source>
</evidence>
<evidence type="ECO:0000256" key="3">
    <source>
        <dbReference type="ARBA" id="ARBA00023242"/>
    </source>
</evidence>
<keyword evidence="6" id="KW-1185">Reference proteome</keyword>
<dbReference type="PANTHER" id="PTHR48051:SF1">
    <property type="entry name" value="RAS SUPPRESSOR PROTEIN 1"/>
    <property type="match status" value="1"/>
</dbReference>
<dbReference type="SMART" id="SM00364">
    <property type="entry name" value="LRR_BAC"/>
    <property type="match status" value="4"/>
</dbReference>
<dbReference type="EMBL" id="VCGU01000003">
    <property type="protein sequence ID" value="TRY78467.1"/>
    <property type="molecule type" value="Genomic_DNA"/>
</dbReference>
<keyword evidence="1" id="KW-0433">Leucine-rich repeat</keyword>
<dbReference type="AlphaFoldDB" id="A0A553PLA8"/>
<proteinExistence type="predicted"/>
<dbReference type="InterPro" id="IPR050216">
    <property type="entry name" value="LRR_domain-containing"/>
</dbReference>
<dbReference type="InterPro" id="IPR057437">
    <property type="entry name" value="PIF1/LRR1_PH"/>
</dbReference>
<reference evidence="5 6" key="1">
    <citation type="journal article" date="2018" name="Nat. Ecol. Evol.">
        <title>Genomic signatures of mitonuclear coevolution across populations of Tigriopus californicus.</title>
        <authorList>
            <person name="Barreto F.S."/>
            <person name="Watson E.T."/>
            <person name="Lima T.G."/>
            <person name="Willett C.S."/>
            <person name="Edmands S."/>
            <person name="Li W."/>
            <person name="Burton R.S."/>
        </authorList>
    </citation>
    <scope>NUCLEOTIDE SEQUENCE [LARGE SCALE GENOMIC DNA]</scope>
    <source>
        <strain evidence="5 6">San Diego</strain>
    </source>
</reference>
<dbReference type="GO" id="GO:0005737">
    <property type="term" value="C:cytoplasm"/>
    <property type="evidence" value="ECO:0007669"/>
    <property type="project" value="TreeGrafter"/>
</dbReference>
<dbReference type="Proteomes" id="UP000318571">
    <property type="component" value="Chromosome 11"/>
</dbReference>
<comment type="caution">
    <text evidence="5">The sequence shown here is derived from an EMBL/GenBank/DDBJ whole genome shotgun (WGS) entry which is preliminary data.</text>
</comment>
<feature type="domain" description="PIF1/LRR1 pleckstrin homology" evidence="4">
    <location>
        <begin position="1"/>
        <end position="122"/>
    </location>
</feature>
<dbReference type="PANTHER" id="PTHR48051">
    <property type="match status" value="1"/>
</dbReference>
<dbReference type="OMA" id="GELNDWC"/>
<dbReference type="InterPro" id="IPR003591">
    <property type="entry name" value="Leu-rich_rpt_typical-subtyp"/>
</dbReference>
<gene>
    <name evidence="5" type="ORF">TCAL_12935</name>
</gene>
<evidence type="ECO:0000313" key="6">
    <source>
        <dbReference type="Proteomes" id="UP000318571"/>
    </source>
</evidence>
<dbReference type="STRING" id="6832.A0A553PLA8"/>
<dbReference type="InterPro" id="IPR001611">
    <property type="entry name" value="Leu-rich_rpt"/>
</dbReference>
<dbReference type="InterPro" id="IPR032675">
    <property type="entry name" value="LRR_dom_sf"/>
</dbReference>
<dbReference type="SMART" id="SM00369">
    <property type="entry name" value="LRR_TYP"/>
    <property type="match status" value="4"/>
</dbReference>
<organism evidence="5 6">
    <name type="scientific">Tigriopus californicus</name>
    <name type="common">Marine copepod</name>
    <dbReference type="NCBI Taxonomy" id="6832"/>
    <lineage>
        <taxon>Eukaryota</taxon>
        <taxon>Metazoa</taxon>
        <taxon>Ecdysozoa</taxon>
        <taxon>Arthropoda</taxon>
        <taxon>Crustacea</taxon>
        <taxon>Multicrustacea</taxon>
        <taxon>Hexanauplia</taxon>
        <taxon>Copepoda</taxon>
        <taxon>Harpacticoida</taxon>
        <taxon>Harpacticidae</taxon>
        <taxon>Tigriopus</taxon>
    </lineage>
</organism>
<dbReference type="Pfam" id="PF25344">
    <property type="entry name" value="PH_LRR1"/>
    <property type="match status" value="1"/>
</dbReference>
<keyword evidence="2" id="KW-0677">Repeat</keyword>